<accession>A0A8J6NY34</accession>
<dbReference type="AlphaFoldDB" id="A0A8J6NY34"/>
<reference evidence="4 5" key="1">
    <citation type="submission" date="2020-08" db="EMBL/GenBank/DDBJ databases">
        <title>Bridging the membrane lipid divide: bacteria of the FCB group superphylum have the potential to synthesize archaeal ether lipids.</title>
        <authorList>
            <person name="Villanueva L."/>
            <person name="Von Meijenfeldt F.A.B."/>
            <person name="Westbye A.B."/>
            <person name="Yadav S."/>
            <person name="Hopmans E.C."/>
            <person name="Dutilh B.E."/>
            <person name="Sinninghe Damste J.S."/>
        </authorList>
    </citation>
    <scope>NUCLEOTIDE SEQUENCE [LARGE SCALE GENOMIC DNA]</scope>
    <source>
        <strain evidence="4">NIOZ-UU30</strain>
    </source>
</reference>
<dbReference type="InterPro" id="IPR001789">
    <property type="entry name" value="Sig_transdc_resp-reg_receiver"/>
</dbReference>
<sequence length="145" mass="16064">MVPIFFPAIAAEKKEEKVPMIKVIPDTGTVLVVEDEEIVMNVNRAMLERLGYRVLEAKTGKETIDIIKNFEGDIDIALLDVKLPDMEGGMIYPLIKKTRPNTKVIVCSGYSMDGPAQEILYAGAEDFIQKPFSFGSLSAKLKTVL</sequence>
<dbReference type="PANTHER" id="PTHR44591">
    <property type="entry name" value="STRESS RESPONSE REGULATOR PROTEIN 1"/>
    <property type="match status" value="1"/>
</dbReference>
<dbReference type="GO" id="GO:0000160">
    <property type="term" value="P:phosphorelay signal transduction system"/>
    <property type="evidence" value="ECO:0007669"/>
    <property type="project" value="InterPro"/>
</dbReference>
<evidence type="ECO:0000313" key="4">
    <source>
        <dbReference type="EMBL" id="MBC8362103.1"/>
    </source>
</evidence>
<evidence type="ECO:0000259" key="3">
    <source>
        <dbReference type="PROSITE" id="PS50110"/>
    </source>
</evidence>
<dbReference type="SUPFAM" id="SSF52172">
    <property type="entry name" value="CheY-like"/>
    <property type="match status" value="1"/>
</dbReference>
<dbReference type="SMART" id="SM00448">
    <property type="entry name" value="REC"/>
    <property type="match status" value="1"/>
</dbReference>
<evidence type="ECO:0000256" key="2">
    <source>
        <dbReference type="PROSITE-ProRule" id="PRU00169"/>
    </source>
</evidence>
<name>A0A8J6NY34_9BACT</name>
<keyword evidence="1 2" id="KW-0597">Phosphoprotein</keyword>
<feature type="domain" description="Response regulatory" evidence="3">
    <location>
        <begin position="29"/>
        <end position="145"/>
    </location>
</feature>
<evidence type="ECO:0000313" key="5">
    <source>
        <dbReference type="Proteomes" id="UP000603434"/>
    </source>
</evidence>
<protein>
    <submittedName>
        <fullName evidence="4">Response regulator</fullName>
    </submittedName>
</protein>
<feature type="non-terminal residue" evidence="4">
    <location>
        <position position="145"/>
    </location>
</feature>
<comment type="caution">
    <text evidence="4">The sequence shown here is derived from an EMBL/GenBank/DDBJ whole genome shotgun (WGS) entry which is preliminary data.</text>
</comment>
<evidence type="ECO:0000256" key="1">
    <source>
        <dbReference type="ARBA" id="ARBA00022553"/>
    </source>
</evidence>
<proteinExistence type="predicted"/>
<dbReference type="EMBL" id="JACNJH010000169">
    <property type="protein sequence ID" value="MBC8362103.1"/>
    <property type="molecule type" value="Genomic_DNA"/>
</dbReference>
<gene>
    <name evidence="4" type="ORF">H8E23_11970</name>
</gene>
<dbReference type="PROSITE" id="PS50110">
    <property type="entry name" value="RESPONSE_REGULATORY"/>
    <property type="match status" value="1"/>
</dbReference>
<dbReference type="InterPro" id="IPR050595">
    <property type="entry name" value="Bact_response_regulator"/>
</dbReference>
<organism evidence="4 5">
    <name type="scientific">Candidatus Desulfatibia profunda</name>
    <dbReference type="NCBI Taxonomy" id="2841695"/>
    <lineage>
        <taxon>Bacteria</taxon>
        <taxon>Pseudomonadati</taxon>
        <taxon>Thermodesulfobacteriota</taxon>
        <taxon>Desulfobacteria</taxon>
        <taxon>Desulfobacterales</taxon>
        <taxon>Desulfobacterales incertae sedis</taxon>
        <taxon>Candidatus Desulfatibia</taxon>
    </lineage>
</organism>
<dbReference type="Pfam" id="PF00072">
    <property type="entry name" value="Response_reg"/>
    <property type="match status" value="1"/>
</dbReference>
<dbReference type="Gene3D" id="3.40.50.2300">
    <property type="match status" value="1"/>
</dbReference>
<dbReference type="Proteomes" id="UP000603434">
    <property type="component" value="Unassembled WGS sequence"/>
</dbReference>
<dbReference type="PANTHER" id="PTHR44591:SF3">
    <property type="entry name" value="RESPONSE REGULATORY DOMAIN-CONTAINING PROTEIN"/>
    <property type="match status" value="1"/>
</dbReference>
<feature type="modified residue" description="4-aspartylphosphate" evidence="2">
    <location>
        <position position="80"/>
    </location>
</feature>
<dbReference type="CDD" id="cd00156">
    <property type="entry name" value="REC"/>
    <property type="match status" value="1"/>
</dbReference>
<dbReference type="InterPro" id="IPR011006">
    <property type="entry name" value="CheY-like_superfamily"/>
</dbReference>